<dbReference type="InterPro" id="IPR011009">
    <property type="entry name" value="Kinase-like_dom_sf"/>
</dbReference>
<keyword evidence="3" id="KW-0418">Kinase</keyword>
<sequence>MCCKTIVTFSTRTEKDRKEGLLVMELMNKDLNTYIKENYGQRKRLPFSTPVAVDIMLQVARGMEYLHSRKIYHGDLNPSNILLKARNGSMENFFQAKITGFGLTSIKSYSARSPKPTEIDSDIWLAPEVLAEQEQPGGKCTRKYSEKADVYSFGMLCFELLTGKVPFGDGHLQGEKIARNIRAGERPLFPHPSPKYFSNLTKKCWQMNPNLRPTFSSLCRILRYIKKTLIINPDHGQPESPPPLVDYCDMEAGYLKKLTGETVEDLASVSQIPFQMFGYKLIEREKISGKNLDLTNDGSVVHRAASMFDDEHFAVMDDFFFTTSDQRSVCSEIIERKNSTLAVDQRSVTSEIPHRQLFSFDQRSFGSESPGRKHLGSAADQRSVCAETLERKPSFILRADQSSSRVQIPENKILQNVASLKLKVEVPDKALNAAEIKPANSSTPEPIISLIKASEQKVECTKIVEKILLSPEPTSKNQFVLMVQEGKKSFRLIVKLVEIPEMKILQPESNSKTVLASSKIPEKNSGTKNVGKSSNTTNSEKKDLLVKNTKGYKD</sequence>
<dbReference type="SUPFAM" id="SSF56112">
    <property type="entry name" value="Protein kinase-like (PK-like)"/>
    <property type="match status" value="1"/>
</dbReference>
<evidence type="ECO:0000259" key="2">
    <source>
        <dbReference type="PROSITE" id="PS50011"/>
    </source>
</evidence>
<keyword evidence="3" id="KW-0808">Transferase</keyword>
<dbReference type="AlphaFoldDB" id="A0A8S0Q5S9"/>
<organism evidence="3 4">
    <name type="scientific">Olea europaea subsp. europaea</name>
    <dbReference type="NCBI Taxonomy" id="158383"/>
    <lineage>
        <taxon>Eukaryota</taxon>
        <taxon>Viridiplantae</taxon>
        <taxon>Streptophyta</taxon>
        <taxon>Embryophyta</taxon>
        <taxon>Tracheophyta</taxon>
        <taxon>Spermatophyta</taxon>
        <taxon>Magnoliopsida</taxon>
        <taxon>eudicotyledons</taxon>
        <taxon>Gunneridae</taxon>
        <taxon>Pentapetalae</taxon>
        <taxon>asterids</taxon>
        <taxon>lamiids</taxon>
        <taxon>Lamiales</taxon>
        <taxon>Oleaceae</taxon>
        <taxon>Oleeae</taxon>
        <taxon>Olea</taxon>
    </lineage>
</organism>
<name>A0A8S0Q5S9_OLEEU</name>
<feature type="compositionally biased region" description="Polar residues" evidence="1">
    <location>
        <begin position="524"/>
        <end position="538"/>
    </location>
</feature>
<evidence type="ECO:0000313" key="4">
    <source>
        <dbReference type="Proteomes" id="UP000594638"/>
    </source>
</evidence>
<dbReference type="InterPro" id="IPR001245">
    <property type="entry name" value="Ser-Thr/Tyr_kinase_cat_dom"/>
</dbReference>
<dbReference type="PROSITE" id="PS50011">
    <property type="entry name" value="PROTEIN_KINASE_DOM"/>
    <property type="match status" value="1"/>
</dbReference>
<dbReference type="OrthoDB" id="4062651at2759"/>
<evidence type="ECO:0000313" key="3">
    <source>
        <dbReference type="EMBL" id="CAA2960593.1"/>
    </source>
</evidence>
<feature type="compositionally biased region" description="Basic and acidic residues" evidence="1">
    <location>
        <begin position="539"/>
        <end position="554"/>
    </location>
</feature>
<proteinExistence type="predicted"/>
<feature type="domain" description="Protein kinase" evidence="2">
    <location>
        <begin position="1"/>
        <end position="225"/>
    </location>
</feature>
<keyword evidence="4" id="KW-1185">Reference proteome</keyword>
<feature type="region of interest" description="Disordered" evidence="1">
    <location>
        <begin position="510"/>
        <end position="554"/>
    </location>
</feature>
<dbReference type="InterPro" id="IPR051681">
    <property type="entry name" value="Ser/Thr_Kinases-Pseudokinases"/>
</dbReference>
<dbReference type="GO" id="GO:0004674">
    <property type="term" value="F:protein serine/threonine kinase activity"/>
    <property type="evidence" value="ECO:0007669"/>
    <property type="project" value="TreeGrafter"/>
</dbReference>
<protein>
    <submittedName>
        <fullName evidence="3">Light-sensor Protein kinase</fullName>
    </submittedName>
</protein>
<dbReference type="EMBL" id="CACTIH010000422">
    <property type="protein sequence ID" value="CAA2960593.1"/>
    <property type="molecule type" value="Genomic_DNA"/>
</dbReference>
<reference evidence="3 4" key="1">
    <citation type="submission" date="2019-12" db="EMBL/GenBank/DDBJ databases">
        <authorList>
            <person name="Alioto T."/>
            <person name="Alioto T."/>
            <person name="Gomez Garrido J."/>
        </authorList>
    </citation>
    <scope>NUCLEOTIDE SEQUENCE [LARGE SCALE GENOMIC DNA]</scope>
</reference>
<dbReference type="Pfam" id="PF07714">
    <property type="entry name" value="PK_Tyr_Ser-Thr"/>
    <property type="match status" value="1"/>
</dbReference>
<dbReference type="InterPro" id="IPR000719">
    <property type="entry name" value="Prot_kinase_dom"/>
</dbReference>
<dbReference type="PANTHER" id="PTHR44329">
    <property type="entry name" value="SERINE/THREONINE-PROTEIN KINASE TNNI3K-RELATED"/>
    <property type="match status" value="1"/>
</dbReference>
<evidence type="ECO:0000256" key="1">
    <source>
        <dbReference type="SAM" id="MobiDB-lite"/>
    </source>
</evidence>
<dbReference type="Proteomes" id="UP000594638">
    <property type="component" value="Unassembled WGS sequence"/>
</dbReference>
<gene>
    <name evidence="3" type="ORF">OLEA9_A050569</name>
</gene>
<comment type="caution">
    <text evidence="3">The sequence shown here is derived from an EMBL/GenBank/DDBJ whole genome shotgun (WGS) entry which is preliminary data.</text>
</comment>
<dbReference type="PANTHER" id="PTHR44329:SF260">
    <property type="entry name" value="PROTEIN KINASE DOMAIN-CONTAINING PROTEIN"/>
    <property type="match status" value="1"/>
</dbReference>
<dbReference type="Gene3D" id="1.10.510.10">
    <property type="entry name" value="Transferase(Phosphotransferase) domain 1"/>
    <property type="match status" value="1"/>
</dbReference>
<dbReference type="Gramene" id="OE9A050569T1">
    <property type="protein sequence ID" value="OE9A050569C1"/>
    <property type="gene ID" value="OE9A050569"/>
</dbReference>
<dbReference type="GO" id="GO:0005524">
    <property type="term" value="F:ATP binding"/>
    <property type="evidence" value="ECO:0007669"/>
    <property type="project" value="InterPro"/>
</dbReference>
<accession>A0A8S0Q5S9</accession>